<dbReference type="Gene3D" id="1.10.10.60">
    <property type="entry name" value="Homeodomain-like"/>
    <property type="match status" value="1"/>
</dbReference>
<evidence type="ECO:0000256" key="1">
    <source>
        <dbReference type="ARBA" id="ARBA00023015"/>
    </source>
</evidence>
<evidence type="ECO:0000313" key="6">
    <source>
        <dbReference type="Proteomes" id="UP000233375"/>
    </source>
</evidence>
<dbReference type="InterPro" id="IPR046532">
    <property type="entry name" value="DUF6597"/>
</dbReference>
<name>A0A2N0Z5F3_9BACI</name>
<evidence type="ECO:0000256" key="2">
    <source>
        <dbReference type="ARBA" id="ARBA00023125"/>
    </source>
</evidence>
<feature type="domain" description="HTH araC/xylS-type" evidence="4">
    <location>
        <begin position="168"/>
        <end position="270"/>
    </location>
</feature>
<dbReference type="OrthoDB" id="323290at2"/>
<keyword evidence="2" id="KW-0238">DNA-binding</keyword>
<dbReference type="SMART" id="SM00342">
    <property type="entry name" value="HTH_ARAC"/>
    <property type="match status" value="1"/>
</dbReference>
<proteinExistence type="predicted"/>
<dbReference type="PROSITE" id="PS01124">
    <property type="entry name" value="HTH_ARAC_FAMILY_2"/>
    <property type="match status" value="1"/>
</dbReference>
<evidence type="ECO:0000313" key="5">
    <source>
        <dbReference type="EMBL" id="PKG24732.1"/>
    </source>
</evidence>
<accession>A0A2N0Z5F3</accession>
<dbReference type="GO" id="GO:0043565">
    <property type="term" value="F:sequence-specific DNA binding"/>
    <property type="evidence" value="ECO:0007669"/>
    <property type="project" value="InterPro"/>
</dbReference>
<gene>
    <name evidence="5" type="ORF">CWS01_05645</name>
</gene>
<sequence>MHNLLSFQIKNYFPFQPEIQLNTNSYIEYKPYHYSENKDIALFYQFKTNDSCRTTLSLIPDGCFDILFCCNQKNPSSFLWTSPIERRKQPTLQKNSVYFGIRFFPEQGLIKLNYPMKELLDKQIPLLDVISLDSSIIERISSKESFLERIRLFEDFIQIADFHVNNNQKIVDFAIKKIYSCNGIINIKALSDHLGYSEQYIRRKFENYIGFSPKQFSQIVRFQNSLDGYLLEENSELLDIIHDNGYYDQAHFINGFKKLMNITPKQYKKRFMDINFNEASLKPN</sequence>
<dbReference type="Proteomes" id="UP000233375">
    <property type="component" value="Unassembled WGS sequence"/>
</dbReference>
<dbReference type="AlphaFoldDB" id="A0A2N0Z5F3"/>
<dbReference type="InterPro" id="IPR018060">
    <property type="entry name" value="HTH_AraC"/>
</dbReference>
<evidence type="ECO:0000259" key="4">
    <source>
        <dbReference type="PROSITE" id="PS01124"/>
    </source>
</evidence>
<dbReference type="RefSeq" id="WP_101176196.1">
    <property type="nucleotide sequence ID" value="NZ_PISE01000011.1"/>
</dbReference>
<keyword evidence="6" id="KW-1185">Reference proteome</keyword>
<comment type="caution">
    <text evidence="5">The sequence shown here is derived from an EMBL/GenBank/DDBJ whole genome shotgun (WGS) entry which is preliminary data.</text>
</comment>
<dbReference type="PANTHER" id="PTHR43280">
    <property type="entry name" value="ARAC-FAMILY TRANSCRIPTIONAL REGULATOR"/>
    <property type="match status" value="1"/>
</dbReference>
<dbReference type="GO" id="GO:0003700">
    <property type="term" value="F:DNA-binding transcription factor activity"/>
    <property type="evidence" value="ECO:0007669"/>
    <property type="project" value="InterPro"/>
</dbReference>
<keyword evidence="1" id="KW-0805">Transcription regulation</keyword>
<dbReference type="EMBL" id="PISE01000011">
    <property type="protein sequence ID" value="PKG24732.1"/>
    <property type="molecule type" value="Genomic_DNA"/>
</dbReference>
<evidence type="ECO:0000256" key="3">
    <source>
        <dbReference type="ARBA" id="ARBA00023163"/>
    </source>
</evidence>
<reference evidence="5 6" key="1">
    <citation type="journal article" date="2003" name="Int. J. Syst. Evol. Microbiol.">
        <title>Bacillus nealsonii sp. nov., isolated from a spacecraft-assembly facility, whose spores are gamma-radiation resistant.</title>
        <authorList>
            <person name="Venkateswaran K."/>
            <person name="Kempf M."/>
            <person name="Chen F."/>
            <person name="Satomi M."/>
            <person name="Nicholson W."/>
            <person name="Kern R."/>
        </authorList>
    </citation>
    <scope>NUCLEOTIDE SEQUENCE [LARGE SCALE GENOMIC DNA]</scope>
    <source>
        <strain evidence="5 6">FO-92</strain>
    </source>
</reference>
<dbReference type="Pfam" id="PF12833">
    <property type="entry name" value="HTH_18"/>
    <property type="match status" value="1"/>
</dbReference>
<protein>
    <submittedName>
        <fullName evidence="5">AraC family transcriptional regulator</fullName>
    </submittedName>
</protein>
<dbReference type="Pfam" id="PF20240">
    <property type="entry name" value="DUF6597"/>
    <property type="match status" value="1"/>
</dbReference>
<dbReference type="InterPro" id="IPR009057">
    <property type="entry name" value="Homeodomain-like_sf"/>
</dbReference>
<dbReference type="SUPFAM" id="SSF46689">
    <property type="entry name" value="Homeodomain-like"/>
    <property type="match status" value="1"/>
</dbReference>
<dbReference type="PANTHER" id="PTHR43280:SF2">
    <property type="entry name" value="HTH-TYPE TRANSCRIPTIONAL REGULATOR EXSA"/>
    <property type="match status" value="1"/>
</dbReference>
<organism evidence="5 6">
    <name type="scientific">Niallia nealsonii</name>
    <dbReference type="NCBI Taxonomy" id="115979"/>
    <lineage>
        <taxon>Bacteria</taxon>
        <taxon>Bacillati</taxon>
        <taxon>Bacillota</taxon>
        <taxon>Bacilli</taxon>
        <taxon>Bacillales</taxon>
        <taxon>Bacillaceae</taxon>
        <taxon>Niallia</taxon>
    </lineage>
</organism>
<keyword evidence="3" id="KW-0804">Transcription</keyword>